<reference evidence="7 8" key="1">
    <citation type="submission" date="2020-01" db="EMBL/GenBank/DDBJ databases">
        <title>Ponticoccus aerotolerans gen. nov., sp. nov., an anaerobic bacterium and proposal of Ponticoccusceae fam. nov., Ponticoccusles ord. nov. and Ponticoccuse classis nov. in the phylum Kiritimatiellaeota.</title>
        <authorList>
            <person name="Zhou L.Y."/>
            <person name="Du Z.J."/>
        </authorList>
    </citation>
    <scope>NUCLEOTIDE SEQUENCE [LARGE SCALE GENOMIC DNA]</scope>
    <source>
        <strain evidence="7 8">S-5007</strain>
    </source>
</reference>
<dbReference type="InterPro" id="IPR038078">
    <property type="entry name" value="PhoU-like_sf"/>
</dbReference>
<keyword evidence="2" id="KW-1003">Cell membrane</keyword>
<feature type="transmembrane region" description="Helical" evidence="6">
    <location>
        <begin position="214"/>
        <end position="237"/>
    </location>
</feature>
<keyword evidence="3 6" id="KW-0812">Transmembrane</keyword>
<protein>
    <submittedName>
        <fullName evidence="7">Na/Pi cotransporter family protein</fullName>
    </submittedName>
</protein>
<feature type="transmembrane region" description="Helical" evidence="6">
    <location>
        <begin position="135"/>
        <end position="157"/>
    </location>
</feature>
<feature type="transmembrane region" description="Helical" evidence="6">
    <location>
        <begin position="49"/>
        <end position="78"/>
    </location>
</feature>
<feature type="transmembrane region" description="Helical" evidence="6">
    <location>
        <begin position="84"/>
        <end position="106"/>
    </location>
</feature>
<evidence type="ECO:0000313" key="7">
    <source>
        <dbReference type="EMBL" id="QHI70421.1"/>
    </source>
</evidence>
<evidence type="ECO:0000256" key="6">
    <source>
        <dbReference type="SAM" id="Phobius"/>
    </source>
</evidence>
<dbReference type="InterPro" id="IPR003841">
    <property type="entry name" value="Na/Pi_transpt"/>
</dbReference>
<comment type="subcellular location">
    <subcellularLocation>
        <location evidence="1">Cell membrane</location>
        <topology evidence="1">Multi-pass membrane protein</topology>
    </subcellularLocation>
</comment>
<keyword evidence="8" id="KW-1185">Reference proteome</keyword>
<organism evidence="7 8">
    <name type="scientific">Tichowtungia aerotolerans</name>
    <dbReference type="NCBI Taxonomy" id="2697043"/>
    <lineage>
        <taxon>Bacteria</taxon>
        <taxon>Pseudomonadati</taxon>
        <taxon>Kiritimatiellota</taxon>
        <taxon>Tichowtungiia</taxon>
        <taxon>Tichowtungiales</taxon>
        <taxon>Tichowtungiaceae</taxon>
        <taxon>Tichowtungia</taxon>
    </lineage>
</organism>
<dbReference type="PANTHER" id="PTHR10010:SF46">
    <property type="entry name" value="SODIUM-DEPENDENT PHOSPHATE TRANSPORT PROTEIN 2B"/>
    <property type="match status" value="1"/>
</dbReference>
<accession>A0A6P1M955</accession>
<evidence type="ECO:0000256" key="5">
    <source>
        <dbReference type="ARBA" id="ARBA00023136"/>
    </source>
</evidence>
<sequence length="558" mass="61965">MDWHTIQDILFKVIGGLGIFLLGMKFMSEGMQAVAGSRLRKMISAVTDHRIMACCIGTLITGIVQSSSVTTVMVVGFVNSGFMTLMQAIGVILGANIGTTVTAWIIALKISKYGLPILGIAVFFFLFSKKERIRYTAMALLGVGMVFFGLQTMGGAFKTPEVKAYLTQLFSVMDATTMAGVLKCAFFGCIATMIVQSSSATIGVTIVLAQGEIIGFDTAAALVLGLNIGTTITAWFASLGTSTNAKRAAYAHIIFNVIGTLWLIPVFFIYTKGIETIFVYLEDFFAKTQEGWDSITAKIALVHTGFNLINTVIFLPLMGPLARLVEKMIPEKKANEISRLTYFDMRMLDTPSLAIVQSRKQVKFMADSVEKMIGWLGQIISSDEQLDELERKLFHYEGILDNVQKEIVVFLGEMITGQVPHDVMEEARREMRMADEYESLSDYIANVLKGFIKLRNNQLPLSDEAKLELTSLHSLTSEYIQRINKAEQIDDTGILSQAETDGNLITRQMKDFRSQHLIRLSEERVPALKSLVYTDMLNNYRRMKDHALNIAEVIAGEK</sequence>
<evidence type="ECO:0000256" key="1">
    <source>
        <dbReference type="ARBA" id="ARBA00004651"/>
    </source>
</evidence>
<evidence type="ECO:0000256" key="4">
    <source>
        <dbReference type="ARBA" id="ARBA00022989"/>
    </source>
</evidence>
<feature type="transmembrane region" description="Helical" evidence="6">
    <location>
        <begin position="249"/>
        <end position="270"/>
    </location>
</feature>
<feature type="transmembrane region" description="Helical" evidence="6">
    <location>
        <begin position="113"/>
        <end position="129"/>
    </location>
</feature>
<keyword evidence="5 6" id="KW-0472">Membrane</keyword>
<dbReference type="EMBL" id="CP047593">
    <property type="protein sequence ID" value="QHI70421.1"/>
    <property type="molecule type" value="Genomic_DNA"/>
</dbReference>
<dbReference type="KEGG" id="taer:GT409_13565"/>
<dbReference type="Gene3D" id="1.20.58.220">
    <property type="entry name" value="Phosphate transport system protein phou homolog 2, domain 2"/>
    <property type="match status" value="1"/>
</dbReference>
<dbReference type="SUPFAM" id="SSF109755">
    <property type="entry name" value="PhoU-like"/>
    <property type="match status" value="1"/>
</dbReference>
<evidence type="ECO:0000313" key="8">
    <source>
        <dbReference type="Proteomes" id="UP000464954"/>
    </source>
</evidence>
<dbReference type="RefSeq" id="WP_160629598.1">
    <property type="nucleotide sequence ID" value="NZ_CP047593.1"/>
</dbReference>
<dbReference type="Proteomes" id="UP000464954">
    <property type="component" value="Chromosome"/>
</dbReference>
<dbReference type="NCBIfam" id="TIGR00704">
    <property type="entry name" value="NaPi_cotrn_rel"/>
    <property type="match status" value="1"/>
</dbReference>
<dbReference type="NCBIfam" id="NF037997">
    <property type="entry name" value="Na_Pi_symport"/>
    <property type="match status" value="1"/>
</dbReference>
<dbReference type="GO" id="GO:0005436">
    <property type="term" value="F:sodium:phosphate symporter activity"/>
    <property type="evidence" value="ECO:0007669"/>
    <property type="project" value="InterPro"/>
</dbReference>
<proteinExistence type="predicted"/>
<feature type="transmembrane region" description="Helical" evidence="6">
    <location>
        <begin position="6"/>
        <end position="28"/>
    </location>
</feature>
<dbReference type="AlphaFoldDB" id="A0A6P1M955"/>
<dbReference type="PANTHER" id="PTHR10010">
    <property type="entry name" value="SOLUTE CARRIER FAMILY 34 SODIUM PHOSPHATE , MEMBER 2-RELATED"/>
    <property type="match status" value="1"/>
</dbReference>
<gene>
    <name evidence="7" type="ORF">GT409_13565</name>
</gene>
<name>A0A6P1M955_9BACT</name>
<feature type="transmembrane region" description="Helical" evidence="6">
    <location>
        <begin position="169"/>
        <end position="194"/>
    </location>
</feature>
<evidence type="ECO:0000256" key="2">
    <source>
        <dbReference type="ARBA" id="ARBA00022475"/>
    </source>
</evidence>
<dbReference type="GO" id="GO:0005886">
    <property type="term" value="C:plasma membrane"/>
    <property type="evidence" value="ECO:0007669"/>
    <property type="project" value="UniProtKB-SubCell"/>
</dbReference>
<dbReference type="GO" id="GO:0044341">
    <property type="term" value="P:sodium-dependent phosphate transport"/>
    <property type="evidence" value="ECO:0007669"/>
    <property type="project" value="InterPro"/>
</dbReference>
<keyword evidence="4 6" id="KW-1133">Transmembrane helix</keyword>
<dbReference type="InterPro" id="IPR004633">
    <property type="entry name" value="NaPi_cotrn-rel/YqeW-like"/>
</dbReference>
<dbReference type="Pfam" id="PF02690">
    <property type="entry name" value="Na_Pi_cotrans"/>
    <property type="match status" value="2"/>
</dbReference>
<evidence type="ECO:0000256" key="3">
    <source>
        <dbReference type="ARBA" id="ARBA00022692"/>
    </source>
</evidence>